<gene>
    <name evidence="2" type="ORF">S01H1_64463</name>
</gene>
<name>X0XF93_9ZZZZ</name>
<dbReference type="SUPFAM" id="SSF53697">
    <property type="entry name" value="SIS domain"/>
    <property type="match status" value="1"/>
</dbReference>
<dbReference type="PROSITE" id="PS51464">
    <property type="entry name" value="SIS"/>
    <property type="match status" value="1"/>
</dbReference>
<comment type="caution">
    <text evidence="2">The sequence shown here is derived from an EMBL/GenBank/DDBJ whole genome shotgun (WGS) entry which is preliminary data.</text>
</comment>
<evidence type="ECO:0000313" key="2">
    <source>
        <dbReference type="EMBL" id="GAG41785.1"/>
    </source>
</evidence>
<dbReference type="EMBL" id="BARS01042491">
    <property type="protein sequence ID" value="GAG41785.1"/>
    <property type="molecule type" value="Genomic_DNA"/>
</dbReference>
<feature type="non-terminal residue" evidence="2">
    <location>
        <position position="143"/>
    </location>
</feature>
<reference evidence="2" key="1">
    <citation type="journal article" date="2014" name="Front. Microbiol.">
        <title>High frequency of phylogenetically diverse reductive dehalogenase-homologous genes in deep subseafloor sedimentary metagenomes.</title>
        <authorList>
            <person name="Kawai M."/>
            <person name="Futagami T."/>
            <person name="Toyoda A."/>
            <person name="Takaki Y."/>
            <person name="Nishi S."/>
            <person name="Hori S."/>
            <person name="Arai W."/>
            <person name="Tsubouchi T."/>
            <person name="Morono Y."/>
            <person name="Uchiyama I."/>
            <person name="Ito T."/>
            <person name="Fujiyama A."/>
            <person name="Inagaki F."/>
            <person name="Takami H."/>
        </authorList>
    </citation>
    <scope>NUCLEOTIDE SEQUENCE</scope>
    <source>
        <strain evidence="2">Expedition CK06-06</strain>
    </source>
</reference>
<sequence length="143" mass="16191">MKDYQLTLKKINHDRDRYIEIVREAEFTLREGNKIKKVNIEYWFQNLIGQLQQLKTNKCKLFFIGNGASCSIASHFAADFTKRAEIPSFSVNDGTLLTCFSNDISFEDAYAEILKKKMGKGDGLIAISSSGRSRNILKAAELS</sequence>
<dbReference type="InterPro" id="IPR001347">
    <property type="entry name" value="SIS_dom"/>
</dbReference>
<dbReference type="PANTHER" id="PTHR30390">
    <property type="entry name" value="SEDOHEPTULOSE 7-PHOSPHATE ISOMERASE / DNAA INITIATOR-ASSOCIATING FACTOR FOR REPLICATION INITIATION"/>
    <property type="match status" value="1"/>
</dbReference>
<dbReference type="GO" id="GO:1901135">
    <property type="term" value="P:carbohydrate derivative metabolic process"/>
    <property type="evidence" value="ECO:0007669"/>
    <property type="project" value="InterPro"/>
</dbReference>
<organism evidence="2">
    <name type="scientific">marine sediment metagenome</name>
    <dbReference type="NCBI Taxonomy" id="412755"/>
    <lineage>
        <taxon>unclassified sequences</taxon>
        <taxon>metagenomes</taxon>
        <taxon>ecological metagenomes</taxon>
    </lineage>
</organism>
<feature type="domain" description="SIS" evidence="1">
    <location>
        <begin position="51"/>
        <end position="143"/>
    </location>
</feature>
<dbReference type="AlphaFoldDB" id="X0XF93"/>
<evidence type="ECO:0000259" key="1">
    <source>
        <dbReference type="PROSITE" id="PS51464"/>
    </source>
</evidence>
<dbReference type="InterPro" id="IPR050099">
    <property type="entry name" value="SIS_GmhA/DiaA_subfam"/>
</dbReference>
<dbReference type="Pfam" id="PF13580">
    <property type="entry name" value="SIS_2"/>
    <property type="match status" value="1"/>
</dbReference>
<dbReference type="InterPro" id="IPR046348">
    <property type="entry name" value="SIS_dom_sf"/>
</dbReference>
<protein>
    <recommendedName>
        <fullName evidence="1">SIS domain-containing protein</fullName>
    </recommendedName>
</protein>
<dbReference type="GO" id="GO:0097367">
    <property type="term" value="F:carbohydrate derivative binding"/>
    <property type="evidence" value="ECO:0007669"/>
    <property type="project" value="InterPro"/>
</dbReference>
<accession>X0XF93</accession>
<dbReference type="Gene3D" id="3.40.50.10490">
    <property type="entry name" value="Glucose-6-phosphate isomerase like protein, domain 1"/>
    <property type="match status" value="1"/>
</dbReference>
<proteinExistence type="predicted"/>